<feature type="region of interest" description="Disordered" evidence="1">
    <location>
        <begin position="1"/>
        <end position="23"/>
    </location>
</feature>
<dbReference type="Proteomes" id="UP001054889">
    <property type="component" value="Unassembled WGS sequence"/>
</dbReference>
<organism evidence="2 3">
    <name type="scientific">Eleusine coracana subsp. coracana</name>
    <dbReference type="NCBI Taxonomy" id="191504"/>
    <lineage>
        <taxon>Eukaryota</taxon>
        <taxon>Viridiplantae</taxon>
        <taxon>Streptophyta</taxon>
        <taxon>Embryophyta</taxon>
        <taxon>Tracheophyta</taxon>
        <taxon>Spermatophyta</taxon>
        <taxon>Magnoliopsida</taxon>
        <taxon>Liliopsida</taxon>
        <taxon>Poales</taxon>
        <taxon>Poaceae</taxon>
        <taxon>PACMAD clade</taxon>
        <taxon>Chloridoideae</taxon>
        <taxon>Cynodonteae</taxon>
        <taxon>Eleusininae</taxon>
        <taxon>Eleusine</taxon>
    </lineage>
</organism>
<feature type="compositionally biased region" description="Basic and acidic residues" evidence="1">
    <location>
        <begin position="112"/>
        <end position="124"/>
    </location>
</feature>
<dbReference type="EMBL" id="BQKI01000082">
    <property type="protein sequence ID" value="GJN31688.1"/>
    <property type="molecule type" value="Genomic_DNA"/>
</dbReference>
<evidence type="ECO:0000313" key="3">
    <source>
        <dbReference type="Proteomes" id="UP001054889"/>
    </source>
</evidence>
<feature type="region of interest" description="Disordered" evidence="1">
    <location>
        <begin position="39"/>
        <end position="141"/>
    </location>
</feature>
<feature type="compositionally biased region" description="Low complexity" evidence="1">
    <location>
        <begin position="11"/>
        <end position="23"/>
    </location>
</feature>
<keyword evidence="3" id="KW-1185">Reference proteome</keyword>
<proteinExistence type="predicted"/>
<dbReference type="AlphaFoldDB" id="A0AAV5FAI5"/>
<feature type="compositionally biased region" description="Basic and acidic residues" evidence="1">
    <location>
        <begin position="54"/>
        <end position="89"/>
    </location>
</feature>
<evidence type="ECO:0000313" key="2">
    <source>
        <dbReference type="EMBL" id="GJN31688.1"/>
    </source>
</evidence>
<feature type="compositionally biased region" description="Low complexity" evidence="1">
    <location>
        <begin position="39"/>
        <end position="52"/>
    </location>
</feature>
<feature type="compositionally biased region" description="Basic and acidic residues" evidence="1">
    <location>
        <begin position="1"/>
        <end position="10"/>
    </location>
</feature>
<reference evidence="2" key="1">
    <citation type="journal article" date="2018" name="DNA Res.">
        <title>Multiple hybrid de novo genome assembly of finger millet, an orphan allotetraploid crop.</title>
        <authorList>
            <person name="Hatakeyama M."/>
            <person name="Aluri S."/>
            <person name="Balachadran M.T."/>
            <person name="Sivarajan S.R."/>
            <person name="Patrignani A."/>
            <person name="Gruter S."/>
            <person name="Poveda L."/>
            <person name="Shimizu-Inatsugi R."/>
            <person name="Baeten J."/>
            <person name="Francoijs K.J."/>
            <person name="Nataraja K.N."/>
            <person name="Reddy Y.A.N."/>
            <person name="Phadnis S."/>
            <person name="Ravikumar R.L."/>
            <person name="Schlapbach R."/>
            <person name="Sreeman S.M."/>
            <person name="Shimizu K.K."/>
        </authorList>
    </citation>
    <scope>NUCLEOTIDE SEQUENCE</scope>
</reference>
<gene>
    <name evidence="2" type="primary">gb20114</name>
    <name evidence="2" type="ORF">PR202_gb20114</name>
</gene>
<name>A0AAV5FAI5_ELECO</name>
<evidence type="ECO:0000256" key="1">
    <source>
        <dbReference type="SAM" id="MobiDB-lite"/>
    </source>
</evidence>
<accession>A0AAV5FAI5</accession>
<sequence length="141" mass="14938">MELVVRDDGAPARGRAALRSPGSRVVVEAVAAVMVLRSRGRCTSSGSGTATRCRGRDDSVAAVGDDGRGREDGERGDDGRRREEGRTSPEVRSTGARGPRGAAVGLRPPSRARGESWEKRRLDEGGGSPRQRQTAIHRPPG</sequence>
<comment type="caution">
    <text evidence="2">The sequence shown here is derived from an EMBL/GenBank/DDBJ whole genome shotgun (WGS) entry which is preliminary data.</text>
</comment>
<protein>
    <submittedName>
        <fullName evidence="2">Uncharacterized protein</fullName>
    </submittedName>
</protein>
<reference evidence="2" key="2">
    <citation type="submission" date="2021-12" db="EMBL/GenBank/DDBJ databases">
        <title>Resequencing data analysis of finger millet.</title>
        <authorList>
            <person name="Hatakeyama M."/>
            <person name="Aluri S."/>
            <person name="Balachadran M.T."/>
            <person name="Sivarajan S.R."/>
            <person name="Poveda L."/>
            <person name="Shimizu-Inatsugi R."/>
            <person name="Schlapbach R."/>
            <person name="Sreeman S.M."/>
            <person name="Shimizu K.K."/>
        </authorList>
    </citation>
    <scope>NUCLEOTIDE SEQUENCE</scope>
</reference>